<dbReference type="Gene3D" id="1.20.1440.20">
    <property type="entry name" value="LemA-like domain"/>
    <property type="match status" value="1"/>
</dbReference>
<keyword evidence="9" id="KW-1185">Reference proteome</keyword>
<proteinExistence type="inferred from homology"/>
<dbReference type="SUPFAM" id="SSF140478">
    <property type="entry name" value="LemA-like"/>
    <property type="match status" value="1"/>
</dbReference>
<reference evidence="8" key="1">
    <citation type="submission" date="2009-04" db="EMBL/GenBank/DDBJ databases">
        <authorList>
            <person name="Weinstock G."/>
            <person name="Sodergren E."/>
            <person name="Clifton S."/>
            <person name="Fulton L."/>
            <person name="Fulton B."/>
            <person name="Courtney L."/>
            <person name="Fronick C."/>
            <person name="Harrison M."/>
            <person name="Strong C."/>
            <person name="Farmer C."/>
            <person name="Delahaunty K."/>
            <person name="Markovic C."/>
            <person name="Hall O."/>
            <person name="Minx P."/>
            <person name="Tomlinson C."/>
            <person name="Mitreva M."/>
            <person name="Nelson J."/>
            <person name="Hou S."/>
            <person name="Wollam A."/>
            <person name="Pepin K.H."/>
            <person name="Johnson M."/>
            <person name="Bhonagiri V."/>
            <person name="Nash W.E."/>
            <person name="Warren W."/>
            <person name="Chinwalla A."/>
            <person name="Mardis E.R."/>
            <person name="Wilson R.K."/>
        </authorList>
    </citation>
    <scope>NUCLEOTIDE SEQUENCE [LARGE SCALE GENOMIC DNA]</scope>
    <source>
        <strain evidence="8">ATCC 51147</strain>
    </source>
</reference>
<gene>
    <name evidence="8" type="ORF">GCWU000324_03113</name>
</gene>
<accession>C4GN25</accession>
<dbReference type="InterPro" id="IPR023353">
    <property type="entry name" value="LemA-like_dom_sf"/>
</dbReference>
<comment type="subcellular location">
    <subcellularLocation>
        <location evidence="1">Membrane</location>
        <topology evidence="1">Single-pass membrane protein</topology>
    </subcellularLocation>
</comment>
<evidence type="ECO:0000313" key="8">
    <source>
        <dbReference type="EMBL" id="EEP66710.1"/>
    </source>
</evidence>
<organism evidence="8 9">
    <name type="scientific">Kingella oralis ATCC 51147</name>
    <dbReference type="NCBI Taxonomy" id="629741"/>
    <lineage>
        <taxon>Bacteria</taxon>
        <taxon>Pseudomonadati</taxon>
        <taxon>Pseudomonadota</taxon>
        <taxon>Betaproteobacteria</taxon>
        <taxon>Neisseriales</taxon>
        <taxon>Neisseriaceae</taxon>
        <taxon>Kingella</taxon>
    </lineage>
</organism>
<name>C4GN25_9NEIS</name>
<evidence type="ECO:0000256" key="4">
    <source>
        <dbReference type="ARBA" id="ARBA00022989"/>
    </source>
</evidence>
<evidence type="ECO:0000256" key="5">
    <source>
        <dbReference type="ARBA" id="ARBA00023136"/>
    </source>
</evidence>
<sequence>MQNIREMFSNLQAGLKKRQQLSGQIIEIASGYMAHEQLTQLKVAQNNTGQMQMVAQAFPQLKADATYQKLMQQLETLENDILARRENYNNRVNAYNSYRNSFPVVLVAQKLSFSIIQYFDTDDEKFDLQAQSFSRDDTQALQQFIDGSAKAVGDMTSQAVKHINQGVSQLKDKLDSAKPEQPNGDEPQDKEK</sequence>
<feature type="region of interest" description="Disordered" evidence="7">
    <location>
        <begin position="170"/>
        <end position="192"/>
    </location>
</feature>
<dbReference type="STRING" id="629741.GCWU000324_03113"/>
<keyword evidence="5" id="KW-0472">Membrane</keyword>
<dbReference type="HOGENOM" id="CLU_056714_1_1_4"/>
<evidence type="ECO:0000256" key="2">
    <source>
        <dbReference type="ARBA" id="ARBA00008854"/>
    </source>
</evidence>
<dbReference type="GO" id="GO:0016020">
    <property type="term" value="C:membrane"/>
    <property type="evidence" value="ECO:0007669"/>
    <property type="project" value="UniProtKB-SubCell"/>
</dbReference>
<evidence type="ECO:0000256" key="1">
    <source>
        <dbReference type="ARBA" id="ARBA00004167"/>
    </source>
</evidence>
<comment type="similarity">
    <text evidence="2">Belongs to the LemA family.</text>
</comment>
<protein>
    <submittedName>
        <fullName evidence="8">LemA family protein</fullName>
    </submittedName>
</protein>
<dbReference type="InterPro" id="IPR007156">
    <property type="entry name" value="MamQ_LemA"/>
</dbReference>
<feature type="coiled-coil region" evidence="6">
    <location>
        <begin position="60"/>
        <end position="91"/>
    </location>
</feature>
<dbReference type="AlphaFoldDB" id="C4GN25"/>
<evidence type="ECO:0000256" key="6">
    <source>
        <dbReference type="SAM" id="Coils"/>
    </source>
</evidence>
<keyword evidence="3" id="KW-0812">Transmembrane</keyword>
<evidence type="ECO:0000313" key="9">
    <source>
        <dbReference type="Proteomes" id="UP000003009"/>
    </source>
</evidence>
<dbReference type="GeneID" id="84907451"/>
<dbReference type="OrthoDB" id="8610929at2"/>
<dbReference type="Proteomes" id="UP000003009">
    <property type="component" value="Unassembled WGS sequence"/>
</dbReference>
<evidence type="ECO:0000256" key="7">
    <source>
        <dbReference type="SAM" id="MobiDB-lite"/>
    </source>
</evidence>
<dbReference type="RefSeq" id="WP_003798880.1">
    <property type="nucleotide sequence ID" value="NZ_GG665874.1"/>
</dbReference>
<comment type="caution">
    <text evidence="8">The sequence shown here is derived from an EMBL/GenBank/DDBJ whole genome shotgun (WGS) entry which is preliminary data.</text>
</comment>
<keyword evidence="6" id="KW-0175">Coiled coil</keyword>
<dbReference type="PANTHER" id="PTHR34478:SF2">
    <property type="entry name" value="MEMBRANE PROTEIN"/>
    <property type="match status" value="1"/>
</dbReference>
<evidence type="ECO:0000256" key="3">
    <source>
        <dbReference type="ARBA" id="ARBA00022692"/>
    </source>
</evidence>
<keyword evidence="4" id="KW-1133">Transmembrane helix</keyword>
<dbReference type="PANTHER" id="PTHR34478">
    <property type="entry name" value="PROTEIN LEMA"/>
    <property type="match status" value="1"/>
</dbReference>
<dbReference type="Pfam" id="PF04011">
    <property type="entry name" value="LemA"/>
    <property type="match status" value="1"/>
</dbReference>
<dbReference type="EMBL" id="ACJW02000008">
    <property type="protein sequence ID" value="EEP66710.1"/>
    <property type="molecule type" value="Genomic_DNA"/>
</dbReference>